<gene>
    <name evidence="1" type="ORF">DERYTH_LOCUS22052</name>
</gene>
<dbReference type="EMBL" id="CAJVPY010029598">
    <property type="protein sequence ID" value="CAG8794361.1"/>
    <property type="molecule type" value="Genomic_DNA"/>
</dbReference>
<dbReference type="AlphaFoldDB" id="A0A9N9JRZ4"/>
<keyword evidence="2" id="KW-1185">Reference proteome</keyword>
<organism evidence="1 2">
    <name type="scientific">Dentiscutata erythropus</name>
    <dbReference type="NCBI Taxonomy" id="1348616"/>
    <lineage>
        <taxon>Eukaryota</taxon>
        <taxon>Fungi</taxon>
        <taxon>Fungi incertae sedis</taxon>
        <taxon>Mucoromycota</taxon>
        <taxon>Glomeromycotina</taxon>
        <taxon>Glomeromycetes</taxon>
        <taxon>Diversisporales</taxon>
        <taxon>Gigasporaceae</taxon>
        <taxon>Dentiscutata</taxon>
    </lineage>
</organism>
<evidence type="ECO:0000313" key="1">
    <source>
        <dbReference type="EMBL" id="CAG8794361.1"/>
    </source>
</evidence>
<dbReference type="Proteomes" id="UP000789405">
    <property type="component" value="Unassembled WGS sequence"/>
</dbReference>
<proteinExistence type="predicted"/>
<accession>A0A9N9JRZ4</accession>
<evidence type="ECO:0000313" key="2">
    <source>
        <dbReference type="Proteomes" id="UP000789405"/>
    </source>
</evidence>
<comment type="caution">
    <text evidence="1">The sequence shown here is derived from an EMBL/GenBank/DDBJ whole genome shotgun (WGS) entry which is preliminary data.</text>
</comment>
<sequence>GSNSKIYKKDCLLANHRFFLTSPRLGDLYIDGKVCDSSIMKTCSNHVDSE</sequence>
<name>A0A9N9JRZ4_9GLOM</name>
<reference evidence="1" key="1">
    <citation type="submission" date="2021-06" db="EMBL/GenBank/DDBJ databases">
        <authorList>
            <person name="Kallberg Y."/>
            <person name="Tangrot J."/>
            <person name="Rosling A."/>
        </authorList>
    </citation>
    <scope>NUCLEOTIDE SEQUENCE</scope>
    <source>
        <strain evidence="1">MA453B</strain>
    </source>
</reference>
<protein>
    <submittedName>
        <fullName evidence="1">21567_t:CDS:1</fullName>
    </submittedName>
</protein>
<feature type="non-terminal residue" evidence="1">
    <location>
        <position position="1"/>
    </location>
</feature>